<dbReference type="InterPro" id="IPR013762">
    <property type="entry name" value="Integrase-like_cat_sf"/>
</dbReference>
<organism evidence="5 6">
    <name type="scientific">Sphingobium scionense</name>
    <dbReference type="NCBI Taxonomy" id="1404341"/>
    <lineage>
        <taxon>Bacteria</taxon>
        <taxon>Pseudomonadati</taxon>
        <taxon>Pseudomonadota</taxon>
        <taxon>Alphaproteobacteria</taxon>
        <taxon>Sphingomonadales</taxon>
        <taxon>Sphingomonadaceae</taxon>
        <taxon>Sphingobium</taxon>
    </lineage>
</organism>
<keyword evidence="2" id="KW-0233">DNA recombination</keyword>
<sequence length="613" mass="68490">MSTASQIAASPAQPGRVSVESAYADDQWQLTRGVPGVRDRAFRIDWSFTMPDGSRFSDERWHRLLGAAKQLIWSLHADPPPGRKAVALHTLTVYANYLRVIVLWMATNRFESWAQLDRPAIKDLFAHFGQRGLSYSTARNYHWIIKAFYEQRGKLAEAPPEPPPMLTRLGNWRDGERKPHTPDVIAVPLIAAALHLIGHPADAIIAMREDAQAVYDTAARDGLTRHGQIYRASAYLRSCLPVEMRLGRPEMLAGRPIDGLNDRILRLYDACFIVIAYLVGARASEIFALETDCIKWHDGEDGQQYAYLQGAIRKGAPGPEGLPHRWIVPDPVVRAIAVLERLSAPWRTIHGGRQLWLVQEKPGTALRSSDLRIHTMSIPAVIKRLNSGFALLVDLPTHRGERWHLTTHQGRRTFAQFVGRRDRTGLAALSKHFGHVTRAMTDRGYVGTDFELVELADDQAIADTRAALEDLLVAPRLAGKAGRMLAERSPFRGRTQGGDIDAYITQLLAETDMRLGVCDWGYCLYRRETSACLGSDREPNPVLRTQSTCVTCANFVVTEKHRPIWAGRLSRNLALLDRSDLDPESRALATTRAGECQRLLAMLDSTEGADEQS</sequence>
<dbReference type="PROSITE" id="PS51900">
    <property type="entry name" value="CB"/>
    <property type="match status" value="1"/>
</dbReference>
<accession>A0A7W6LXI8</accession>
<dbReference type="Pfam" id="PF02899">
    <property type="entry name" value="Phage_int_SAM_1"/>
    <property type="match status" value="1"/>
</dbReference>
<evidence type="ECO:0000259" key="4">
    <source>
        <dbReference type="PROSITE" id="PS51900"/>
    </source>
</evidence>
<evidence type="ECO:0000256" key="1">
    <source>
        <dbReference type="ARBA" id="ARBA00022908"/>
    </source>
</evidence>
<keyword evidence="1" id="KW-0229">DNA integration</keyword>
<dbReference type="GO" id="GO:0006310">
    <property type="term" value="P:DNA recombination"/>
    <property type="evidence" value="ECO:0007669"/>
    <property type="project" value="UniProtKB-KW"/>
</dbReference>
<evidence type="ECO:0000256" key="3">
    <source>
        <dbReference type="PROSITE-ProRule" id="PRU01248"/>
    </source>
</evidence>
<evidence type="ECO:0000256" key="2">
    <source>
        <dbReference type="ARBA" id="ARBA00023172"/>
    </source>
</evidence>
<proteinExistence type="predicted"/>
<dbReference type="EMBL" id="JACIEU010000065">
    <property type="protein sequence ID" value="MBB4152012.1"/>
    <property type="molecule type" value="Genomic_DNA"/>
</dbReference>
<keyword evidence="6" id="KW-1185">Reference proteome</keyword>
<dbReference type="SUPFAM" id="SSF56349">
    <property type="entry name" value="DNA breaking-rejoining enzymes"/>
    <property type="match status" value="1"/>
</dbReference>
<dbReference type="GO" id="GO:0015074">
    <property type="term" value="P:DNA integration"/>
    <property type="evidence" value="ECO:0007669"/>
    <property type="project" value="UniProtKB-KW"/>
</dbReference>
<reference evidence="5 6" key="1">
    <citation type="submission" date="2020-08" db="EMBL/GenBank/DDBJ databases">
        <title>Genomic Encyclopedia of Type Strains, Phase IV (KMG-IV): sequencing the most valuable type-strain genomes for metagenomic binning, comparative biology and taxonomic classification.</title>
        <authorList>
            <person name="Goeker M."/>
        </authorList>
    </citation>
    <scope>NUCLEOTIDE SEQUENCE [LARGE SCALE GENOMIC DNA]</scope>
    <source>
        <strain evidence="5 6">DSM 19371</strain>
    </source>
</reference>
<gene>
    <name evidence="5" type="ORF">GGQ90_005827</name>
</gene>
<dbReference type="RefSeq" id="WP_188084602.1">
    <property type="nucleotide sequence ID" value="NZ_JACIEU010000065.1"/>
</dbReference>
<dbReference type="InterPro" id="IPR004107">
    <property type="entry name" value="Integrase_SAM-like_N"/>
</dbReference>
<feature type="domain" description="Core-binding (CB)" evidence="4">
    <location>
        <begin position="63"/>
        <end position="153"/>
    </location>
</feature>
<dbReference type="InterPro" id="IPR044068">
    <property type="entry name" value="CB"/>
</dbReference>
<evidence type="ECO:0000313" key="5">
    <source>
        <dbReference type="EMBL" id="MBB4152012.1"/>
    </source>
</evidence>
<dbReference type="AlphaFoldDB" id="A0A7W6LXI8"/>
<comment type="caution">
    <text evidence="5">The sequence shown here is derived from an EMBL/GenBank/DDBJ whole genome shotgun (WGS) entry which is preliminary data.</text>
</comment>
<protein>
    <submittedName>
        <fullName evidence="5">Integrase</fullName>
    </submittedName>
</protein>
<dbReference type="Gene3D" id="1.10.443.10">
    <property type="entry name" value="Intergrase catalytic core"/>
    <property type="match status" value="1"/>
</dbReference>
<name>A0A7W6LXI8_9SPHN</name>
<keyword evidence="3" id="KW-0238">DNA-binding</keyword>
<dbReference type="InterPro" id="IPR011010">
    <property type="entry name" value="DNA_brk_join_enz"/>
</dbReference>
<dbReference type="Proteomes" id="UP000590524">
    <property type="component" value="Unassembled WGS sequence"/>
</dbReference>
<dbReference type="GO" id="GO:0003677">
    <property type="term" value="F:DNA binding"/>
    <property type="evidence" value="ECO:0007669"/>
    <property type="project" value="UniProtKB-UniRule"/>
</dbReference>
<evidence type="ECO:0000313" key="6">
    <source>
        <dbReference type="Proteomes" id="UP000590524"/>
    </source>
</evidence>